<dbReference type="Gene3D" id="3.30.300.50">
    <property type="match status" value="2"/>
</dbReference>
<dbReference type="RefSeq" id="WP_344970379.1">
    <property type="nucleotide sequence ID" value="NZ_BAABDD010000008.1"/>
</dbReference>
<dbReference type="PIRSF" id="PIRSF001134">
    <property type="entry name" value="Streptogrisin"/>
    <property type="match status" value="1"/>
</dbReference>
<dbReference type="CDD" id="cd21112">
    <property type="entry name" value="alphaLP-like"/>
    <property type="match status" value="1"/>
</dbReference>
<feature type="domain" description="Peptidase S1" evidence="9">
    <location>
        <begin position="217"/>
        <end position="363"/>
    </location>
</feature>
<keyword evidence="7" id="KW-1015">Disulfide bond</keyword>
<reference evidence="12" key="1">
    <citation type="journal article" date="2019" name="Int. J. Syst. Evol. Microbiol.">
        <title>The Global Catalogue of Microorganisms (GCM) 10K type strain sequencing project: providing services to taxonomists for standard genome sequencing and annotation.</title>
        <authorList>
            <consortium name="The Broad Institute Genomics Platform"/>
            <consortium name="The Broad Institute Genome Sequencing Center for Infectious Disease"/>
            <person name="Wu L."/>
            <person name="Ma J."/>
        </authorList>
    </citation>
    <scope>NUCLEOTIDE SEQUENCE [LARGE SCALE GENOMIC DNA]</scope>
    <source>
        <strain evidence="12">JCM 17137</strain>
    </source>
</reference>
<feature type="signal peptide" evidence="8">
    <location>
        <begin position="1"/>
        <end position="26"/>
    </location>
</feature>
<dbReference type="InterPro" id="IPR001254">
    <property type="entry name" value="Trypsin_dom"/>
</dbReference>
<evidence type="ECO:0008006" key="13">
    <source>
        <dbReference type="Google" id="ProtNLM"/>
    </source>
</evidence>
<evidence type="ECO:0000256" key="5">
    <source>
        <dbReference type="ARBA" id="ARBA00022825"/>
    </source>
</evidence>
<name>A0ABP7FKA6_9ACTN</name>
<dbReference type="InterPro" id="IPR004236">
    <property type="entry name" value="Pept_S1_alpha_lytic"/>
</dbReference>
<dbReference type="Proteomes" id="UP001500908">
    <property type="component" value="Unassembled WGS sequence"/>
</dbReference>
<proteinExistence type="inferred from homology"/>
<dbReference type="InterPro" id="IPR033116">
    <property type="entry name" value="TRYPSIN_SER"/>
</dbReference>
<evidence type="ECO:0000313" key="11">
    <source>
        <dbReference type="EMBL" id="GAA3741351.1"/>
    </source>
</evidence>
<dbReference type="PRINTS" id="PR00861">
    <property type="entry name" value="ALYTICPTASE"/>
</dbReference>
<keyword evidence="4" id="KW-0378">Hydrolase</keyword>
<dbReference type="Pfam" id="PF02983">
    <property type="entry name" value="Pro_Al_protease"/>
    <property type="match status" value="1"/>
</dbReference>
<keyword evidence="5" id="KW-0720">Serine protease</keyword>
<keyword evidence="2" id="KW-0645">Protease</keyword>
<keyword evidence="6" id="KW-0865">Zymogen</keyword>
<dbReference type="InterPro" id="IPR018114">
    <property type="entry name" value="TRYPSIN_HIS"/>
</dbReference>
<dbReference type="InterPro" id="IPR009003">
    <property type="entry name" value="Peptidase_S1_PA"/>
</dbReference>
<evidence type="ECO:0000259" key="10">
    <source>
        <dbReference type="Pfam" id="PF02983"/>
    </source>
</evidence>
<dbReference type="PROSITE" id="PS00135">
    <property type="entry name" value="TRYPSIN_SER"/>
    <property type="match status" value="1"/>
</dbReference>
<evidence type="ECO:0000256" key="7">
    <source>
        <dbReference type="ARBA" id="ARBA00023157"/>
    </source>
</evidence>
<dbReference type="Gene3D" id="2.40.10.10">
    <property type="entry name" value="Trypsin-like serine proteases"/>
    <property type="match status" value="2"/>
</dbReference>
<dbReference type="EMBL" id="BAABDD010000008">
    <property type="protein sequence ID" value="GAA3741351.1"/>
    <property type="molecule type" value="Genomic_DNA"/>
</dbReference>
<evidence type="ECO:0000256" key="1">
    <source>
        <dbReference type="ARBA" id="ARBA00007664"/>
    </source>
</evidence>
<dbReference type="InterPro" id="IPR035070">
    <property type="entry name" value="Streptogrisin_prodomain"/>
</dbReference>
<feature type="chain" id="PRO_5047122383" description="Streptogrisin C" evidence="8">
    <location>
        <begin position="27"/>
        <end position="373"/>
    </location>
</feature>
<feature type="domain" description="Peptidase S1A alpha-lytic prodomain" evidence="10">
    <location>
        <begin position="119"/>
        <end position="176"/>
    </location>
</feature>
<evidence type="ECO:0000256" key="2">
    <source>
        <dbReference type="ARBA" id="ARBA00022670"/>
    </source>
</evidence>
<evidence type="ECO:0000256" key="6">
    <source>
        <dbReference type="ARBA" id="ARBA00023145"/>
    </source>
</evidence>
<evidence type="ECO:0000256" key="8">
    <source>
        <dbReference type="SAM" id="SignalP"/>
    </source>
</evidence>
<evidence type="ECO:0000256" key="4">
    <source>
        <dbReference type="ARBA" id="ARBA00022801"/>
    </source>
</evidence>
<dbReference type="InterPro" id="IPR043504">
    <property type="entry name" value="Peptidase_S1_PA_chymotrypsin"/>
</dbReference>
<evidence type="ECO:0000256" key="3">
    <source>
        <dbReference type="ARBA" id="ARBA00022729"/>
    </source>
</evidence>
<protein>
    <recommendedName>
        <fullName evidence="13">Streptogrisin C</fullName>
    </recommendedName>
</protein>
<comment type="similarity">
    <text evidence="1">Belongs to the peptidase S1 family.</text>
</comment>
<dbReference type="InterPro" id="IPR001316">
    <property type="entry name" value="Pept_S1A_streptogrisin"/>
</dbReference>
<evidence type="ECO:0000259" key="9">
    <source>
        <dbReference type="Pfam" id="PF00089"/>
    </source>
</evidence>
<keyword evidence="12" id="KW-1185">Reference proteome</keyword>
<keyword evidence="3 8" id="KW-0732">Signal</keyword>
<gene>
    <name evidence="11" type="ORF">GCM10022402_21450</name>
</gene>
<accession>A0ABP7FKA6</accession>
<evidence type="ECO:0000313" key="12">
    <source>
        <dbReference type="Proteomes" id="UP001500908"/>
    </source>
</evidence>
<dbReference type="SUPFAM" id="SSF50494">
    <property type="entry name" value="Trypsin-like serine proteases"/>
    <property type="match status" value="1"/>
</dbReference>
<dbReference type="Pfam" id="PF00089">
    <property type="entry name" value="Trypsin"/>
    <property type="match status" value="1"/>
</dbReference>
<organism evidence="11 12">
    <name type="scientific">Salinactinospora qingdaonensis</name>
    <dbReference type="NCBI Taxonomy" id="702744"/>
    <lineage>
        <taxon>Bacteria</taxon>
        <taxon>Bacillati</taxon>
        <taxon>Actinomycetota</taxon>
        <taxon>Actinomycetes</taxon>
        <taxon>Streptosporangiales</taxon>
        <taxon>Nocardiopsidaceae</taxon>
        <taxon>Salinactinospora</taxon>
    </lineage>
</organism>
<comment type="caution">
    <text evidence="11">The sequence shown here is derived from an EMBL/GenBank/DDBJ whole genome shotgun (WGS) entry which is preliminary data.</text>
</comment>
<dbReference type="PROSITE" id="PS00134">
    <property type="entry name" value="TRYPSIN_HIS"/>
    <property type="match status" value="1"/>
</dbReference>
<sequence length="373" mass="38312">MHKSPKPPVFAALSTVLLTAGVVGMAAQPAAADAASDVSPEMMSALQRDLDLTKAEADQRLEQEAQARKLSAASREAAGDAFAGSVFAADSGELTVSVTSKAAAAKVRNLGAVPELVEFSAKELDGIVADLNESSDAADSEVTGWYRDTADNSVVVTVVEGDTAAARELIAEAGVNTEAVEIEEESTRPETFIDIIGGNAYYPGPYRCSIGFAVQGGFVTAGHCGDSGTTTSSPSGTVAGSIFPYYDMGWVSAPGHTPLPLVNTYNGSYVTVQGSQEATTNSSVCRSGSTTGWHCGSIQSKNQTVRYAEGTVYGLTRTTVCAEPGDSGGSFISGSQAQGVTSGGSGNCTSGGLTFFQPVNPILNQWNLTLVTS</sequence>